<dbReference type="RefSeq" id="WP_157012240.1">
    <property type="nucleotide sequence ID" value="NZ_WPOO01000005.1"/>
</dbReference>
<keyword evidence="1" id="KW-0067">ATP-binding</keyword>
<dbReference type="Pfam" id="PF02786">
    <property type="entry name" value="CPSase_L_D2"/>
    <property type="match status" value="1"/>
</dbReference>
<dbReference type="InterPro" id="IPR005479">
    <property type="entry name" value="CPAse_ATP-bd"/>
</dbReference>
<dbReference type="Proteomes" id="UP000488839">
    <property type="component" value="Unassembled WGS sequence"/>
</dbReference>
<sequence length="466" mass="51397">MENIDAPDVLPVILGGDIGAYSLARAFHEAYGIVPLVFSQADCHMCGDSSILVNRVVPHLERPAVLLSTLANTAECFSDRPLLLLGCGDWYVRLIVENRAVLEKSFIIPYIGEDLLNRLTEKDRFYELCAEVGVPAPRTVVFDARTGGDDPAALALPFSFPVVAKPASSAAYHYADFPGKQKVFFLRDATELRATLAAVQSSRYEGKFLIQEMIPGDDTSMRILTTYSDQNGKVRFASFGQTLLEDMRPMGVGNPLAIVSRTDETIVAEAARFLEAVSYTGFANFDIKVDPRDDSHRFLEINTRLGRSNYYVTAAGDNVARWLMDDLVLGRPLPEGLTIARGESLYTVAPKAILLDYIRDDALRQEVRGLYALGRDADPLDYPAEKSLRRRLYPLVFAFRQWKTCRAAMADKRAREKAVEDLEGAGAIVDRRTKGTVSGKDDECVACVSPELPLADRLAARAKAAS</sequence>
<dbReference type="EMBL" id="WPOO01000005">
    <property type="protein sequence ID" value="MVN58464.1"/>
    <property type="molecule type" value="Genomic_DNA"/>
</dbReference>
<comment type="caution">
    <text evidence="3">The sequence shown here is derived from an EMBL/GenBank/DDBJ whole genome shotgun (WGS) entry which is preliminary data.</text>
</comment>
<accession>A0A7K1T4B0</accession>
<keyword evidence="4" id="KW-1185">Reference proteome</keyword>
<dbReference type="PROSITE" id="PS50975">
    <property type="entry name" value="ATP_GRASP"/>
    <property type="match status" value="1"/>
</dbReference>
<evidence type="ECO:0000259" key="2">
    <source>
        <dbReference type="PROSITE" id="PS50975"/>
    </source>
</evidence>
<name>A0A7K1T4B0_9ACTN</name>
<dbReference type="GO" id="GO:0016874">
    <property type="term" value="F:ligase activity"/>
    <property type="evidence" value="ECO:0007669"/>
    <property type="project" value="UniProtKB-KW"/>
</dbReference>
<keyword evidence="3" id="KW-0436">Ligase</keyword>
<dbReference type="SUPFAM" id="SSF56059">
    <property type="entry name" value="Glutathione synthetase ATP-binding domain-like"/>
    <property type="match status" value="1"/>
</dbReference>
<proteinExistence type="predicted"/>
<feature type="domain" description="ATP-grasp" evidence="2">
    <location>
        <begin position="126"/>
        <end position="328"/>
    </location>
</feature>
<keyword evidence="1" id="KW-0547">Nucleotide-binding</keyword>
<dbReference type="GO" id="GO:0005524">
    <property type="term" value="F:ATP binding"/>
    <property type="evidence" value="ECO:0007669"/>
    <property type="project" value="UniProtKB-UniRule"/>
</dbReference>
<protein>
    <submittedName>
        <fullName evidence="3">Carboxylate--amine ligase</fullName>
    </submittedName>
</protein>
<dbReference type="Gene3D" id="3.30.470.20">
    <property type="entry name" value="ATP-grasp fold, B domain"/>
    <property type="match status" value="1"/>
</dbReference>
<dbReference type="GO" id="GO:0046872">
    <property type="term" value="F:metal ion binding"/>
    <property type="evidence" value="ECO:0007669"/>
    <property type="project" value="InterPro"/>
</dbReference>
<dbReference type="InterPro" id="IPR011761">
    <property type="entry name" value="ATP-grasp"/>
</dbReference>
<evidence type="ECO:0000313" key="3">
    <source>
        <dbReference type="EMBL" id="MVN58464.1"/>
    </source>
</evidence>
<organism evidence="3 4">
    <name type="scientific">Adlercreutzia rubneri</name>
    <dbReference type="NCBI Taxonomy" id="2916441"/>
    <lineage>
        <taxon>Bacteria</taxon>
        <taxon>Bacillati</taxon>
        <taxon>Actinomycetota</taxon>
        <taxon>Coriobacteriia</taxon>
        <taxon>Eggerthellales</taxon>
        <taxon>Eggerthellaceae</taxon>
        <taxon>Adlercreutzia</taxon>
    </lineage>
</organism>
<evidence type="ECO:0000313" key="4">
    <source>
        <dbReference type="Proteomes" id="UP000488839"/>
    </source>
</evidence>
<dbReference type="AlphaFoldDB" id="A0A7K1T4B0"/>
<gene>
    <name evidence="3" type="ORF">GO707_04415</name>
</gene>
<evidence type="ECO:0000256" key="1">
    <source>
        <dbReference type="PROSITE-ProRule" id="PRU00409"/>
    </source>
</evidence>
<reference evidence="3 4" key="1">
    <citation type="submission" date="2019-11" db="EMBL/GenBank/DDBJ databases">
        <title>Whole genome shotgun sequencing (WGS) data from Adlercreutzia equolifaciens ResAG-91, Eggerthella lenta MRI-F36, MRI-F37, MRI-F40, ResAG-49, ResAG-88, ResAG-121, ResAG-145, and Gordonibacter sp. ResAG-5, ResAG-26, ResAG-43, ResAG-50, ResAG-59.</title>
        <authorList>
            <person name="Stoll D.A."/>
            <person name="Danylec N."/>
            <person name="Franz C.M.A.P."/>
            <person name="Huch M."/>
        </authorList>
    </citation>
    <scope>NUCLEOTIDE SEQUENCE [LARGE SCALE GENOMIC DNA]</scope>
    <source>
        <strain evidence="3 4">ResAG-91</strain>
    </source>
</reference>